<gene>
    <name evidence="1" type="ORF">SAMN05421766_10135</name>
</gene>
<organism evidence="1 2">
    <name type="scientific">Zobellia uliginosa</name>
    <dbReference type="NCBI Taxonomy" id="143224"/>
    <lineage>
        <taxon>Bacteria</taxon>
        <taxon>Pseudomonadati</taxon>
        <taxon>Bacteroidota</taxon>
        <taxon>Flavobacteriia</taxon>
        <taxon>Flavobacteriales</taxon>
        <taxon>Flavobacteriaceae</taxon>
        <taxon>Zobellia</taxon>
    </lineage>
</organism>
<dbReference type="RefSeq" id="WP_076452965.1">
    <property type="nucleotide sequence ID" value="NZ_FTOB01000001.1"/>
</dbReference>
<dbReference type="Pfam" id="PF14099">
    <property type="entry name" value="Polysacc_lyase"/>
    <property type="match status" value="1"/>
</dbReference>
<evidence type="ECO:0000313" key="1">
    <source>
        <dbReference type="EMBL" id="SIS37094.1"/>
    </source>
</evidence>
<name>A0ABY1KHP5_9FLAO</name>
<dbReference type="InterPro" id="IPR025975">
    <property type="entry name" value="Polysacc_lyase"/>
</dbReference>
<dbReference type="Gene3D" id="2.60.120.200">
    <property type="match status" value="1"/>
</dbReference>
<comment type="caution">
    <text evidence="1">The sequence shown here is derived from an EMBL/GenBank/DDBJ whole genome shotgun (WGS) entry which is preliminary data.</text>
</comment>
<dbReference type="GO" id="GO:0016829">
    <property type="term" value="F:lyase activity"/>
    <property type="evidence" value="ECO:0007669"/>
    <property type="project" value="UniProtKB-KW"/>
</dbReference>
<keyword evidence="2" id="KW-1185">Reference proteome</keyword>
<reference evidence="1 2" key="1">
    <citation type="submission" date="2017-01" db="EMBL/GenBank/DDBJ databases">
        <authorList>
            <person name="Varghese N."/>
            <person name="Submissions S."/>
        </authorList>
    </citation>
    <scope>NUCLEOTIDE SEQUENCE [LARGE SCALE GENOMIC DNA]</scope>
    <source>
        <strain evidence="1 2">DSM 2061</strain>
    </source>
</reference>
<accession>A0ABY1KHP5</accession>
<dbReference type="EMBL" id="FTOB01000001">
    <property type="protein sequence ID" value="SIS37094.1"/>
    <property type="molecule type" value="Genomic_DNA"/>
</dbReference>
<evidence type="ECO:0000313" key="2">
    <source>
        <dbReference type="Proteomes" id="UP000185728"/>
    </source>
</evidence>
<keyword evidence="1" id="KW-0456">Lyase</keyword>
<dbReference type="Proteomes" id="UP000185728">
    <property type="component" value="Unassembled WGS sequence"/>
</dbReference>
<protein>
    <submittedName>
        <fullName evidence="1">Polysaccharide lyase</fullName>
    </submittedName>
</protein>
<sequence length="348" mass="39161">MSKNWAYVFVVTVFVSFSLQYGDTSIRKKGVRQTSGLIGELTYSGSEDYMGMVKESDGKGPIGIDSTEKSRCVTQGGRADESGCKIWCWADMSCSLSSVGSKKIFLGEHHLKIDTECNADQVSIYEGRLRFHINPQEPISNDNCERPYNMRAEIRTAPWLVNHPMGTEEWFGWDYSFDEDYIIDKKNPWLFFQVHEGTWGKPPLIALWSMNQGGPGSSKGGEIHVVNNAYASKSFYYPTGFIPKAGDTLRIVVHVIWGDHTGGLLQVWINGIMVLNKKQRTVRAGNPVGGNAKWGIYKWNWTHADKIEESKVQGVTSLSTSMGALRIITRKPLDKDYLKPSYHEVMPD</sequence>
<proteinExistence type="predicted"/>